<evidence type="ECO:0000313" key="4">
    <source>
        <dbReference type="Proteomes" id="UP000584642"/>
    </source>
</evidence>
<organism evidence="3 4">
    <name type="scientific">Azospirillum oleiclasticum</name>
    <dbReference type="NCBI Taxonomy" id="2735135"/>
    <lineage>
        <taxon>Bacteria</taxon>
        <taxon>Pseudomonadati</taxon>
        <taxon>Pseudomonadota</taxon>
        <taxon>Alphaproteobacteria</taxon>
        <taxon>Rhodospirillales</taxon>
        <taxon>Azospirillaceae</taxon>
        <taxon>Azospirillum</taxon>
    </lineage>
</organism>
<dbReference type="Gene3D" id="3.30.470.20">
    <property type="entry name" value="ATP-grasp fold, B domain"/>
    <property type="match status" value="1"/>
</dbReference>
<sequence length="377" mass="38846">MPPSGSPADGPDVVVVAVSARALAASARRAGRRPAAIDLFADTDTRALAHPCLRLPATGLGIDTGKLLEALDQPALRGLPLVYGAGFEDDPVRLARVALDRPLLGNAPLTVARCKNPFLFAETLDHLGIPHPAVAAAVEEPAEGWLLKRAGGSGGDHVGPARGTRAPSGFYFQRRVGGTPVSIQFLGNGRRSAVLGFARPWVSAAPGAPYRHGGIAGPARLPRGLETILRDVADALAGGLGLVGLNSADLMVDGGAFHLLEVNPRPGASLDLFDRPPLPPLFALHLKACAGRLPDRLPALAGCRATAVLYAAAPLGVGPAFRWPDWTADRPHGPARIAAGHPVATVLADGAATASARRAAVRRLDELTAALSLETTA</sequence>
<dbReference type="InterPro" id="IPR016677">
    <property type="entry name" value="UCP016817_carboligase"/>
</dbReference>
<reference evidence="3 4" key="1">
    <citation type="submission" date="2020-05" db="EMBL/GenBank/DDBJ databases">
        <title>Azospirillum oleiclasticum sp. nov, a nitrogen-fixing and heavy crude oil-emulsifying bacterium isolated from the crude oil of Yumen Oilfield.</title>
        <authorList>
            <person name="Wu D."/>
            <person name="Cai M."/>
            <person name="Zhang X."/>
        </authorList>
    </citation>
    <scope>NUCLEOTIDE SEQUENCE [LARGE SCALE GENOMIC DNA]</scope>
    <source>
        <strain evidence="3 4">ROY-1-1-2</strain>
    </source>
</reference>
<proteinExistence type="predicted"/>
<dbReference type="InterPro" id="IPR003806">
    <property type="entry name" value="ATP-grasp_PylC-type"/>
</dbReference>
<dbReference type="SUPFAM" id="SSF56059">
    <property type="entry name" value="Glutathione synthetase ATP-binding domain-like"/>
    <property type="match status" value="1"/>
</dbReference>
<dbReference type="EMBL" id="JABFDB010000025">
    <property type="protein sequence ID" value="NYZ23175.1"/>
    <property type="molecule type" value="Genomic_DNA"/>
</dbReference>
<dbReference type="Proteomes" id="UP000584642">
    <property type="component" value="Unassembled WGS sequence"/>
</dbReference>
<dbReference type="PIRSF" id="PIRSF016817">
    <property type="entry name" value="UCP016817_carboligase"/>
    <property type="match status" value="1"/>
</dbReference>
<dbReference type="RefSeq" id="WP_180284952.1">
    <property type="nucleotide sequence ID" value="NZ_JABFDB010000025.1"/>
</dbReference>
<dbReference type="InterPro" id="IPR011761">
    <property type="entry name" value="ATP-grasp"/>
</dbReference>
<evidence type="ECO:0000313" key="3">
    <source>
        <dbReference type="EMBL" id="NYZ23175.1"/>
    </source>
</evidence>
<keyword evidence="1" id="KW-0547">Nucleotide-binding</keyword>
<keyword evidence="4" id="KW-1185">Reference proteome</keyword>
<gene>
    <name evidence="3" type="ORF">HND93_25995</name>
</gene>
<evidence type="ECO:0000256" key="1">
    <source>
        <dbReference type="PROSITE-ProRule" id="PRU00409"/>
    </source>
</evidence>
<feature type="domain" description="ATP-grasp" evidence="2">
    <location>
        <begin position="96"/>
        <end position="290"/>
    </location>
</feature>
<accession>A0ABX2TFR1</accession>
<dbReference type="Pfam" id="PF02655">
    <property type="entry name" value="ATP-grasp_3"/>
    <property type="match status" value="1"/>
</dbReference>
<evidence type="ECO:0000259" key="2">
    <source>
        <dbReference type="PROSITE" id="PS50975"/>
    </source>
</evidence>
<name>A0ABX2TFR1_9PROT</name>
<dbReference type="PROSITE" id="PS50975">
    <property type="entry name" value="ATP_GRASP"/>
    <property type="match status" value="1"/>
</dbReference>
<protein>
    <submittedName>
        <fullName evidence="3">ATP-grasp domain-containing protein</fullName>
    </submittedName>
</protein>
<keyword evidence="1" id="KW-0067">ATP-binding</keyword>
<comment type="caution">
    <text evidence="3">The sequence shown here is derived from an EMBL/GenBank/DDBJ whole genome shotgun (WGS) entry which is preliminary data.</text>
</comment>